<feature type="transmembrane region" description="Helical" evidence="3">
    <location>
        <begin position="128"/>
        <end position="154"/>
    </location>
</feature>
<dbReference type="Proteomes" id="UP000178082">
    <property type="component" value="Unassembled WGS sequence"/>
</dbReference>
<dbReference type="SUPFAM" id="SSF52172">
    <property type="entry name" value="CheY-like"/>
    <property type="match status" value="1"/>
</dbReference>
<feature type="modified residue" description="4-aspartylphosphate" evidence="2">
    <location>
        <position position="52"/>
    </location>
</feature>
<dbReference type="EMBL" id="MGDI01000004">
    <property type="protein sequence ID" value="OGL55166.1"/>
    <property type="molecule type" value="Genomic_DNA"/>
</dbReference>
<evidence type="ECO:0000256" key="3">
    <source>
        <dbReference type="SAM" id="Phobius"/>
    </source>
</evidence>
<gene>
    <name evidence="5" type="ORF">A3G31_02920</name>
</gene>
<keyword evidence="3" id="KW-0472">Membrane</keyword>
<evidence type="ECO:0000313" key="6">
    <source>
        <dbReference type="Proteomes" id="UP000178082"/>
    </source>
</evidence>
<dbReference type="PROSITE" id="PS50110">
    <property type="entry name" value="RESPONSE_REGULATORY"/>
    <property type="match status" value="1"/>
</dbReference>
<dbReference type="InterPro" id="IPR011006">
    <property type="entry name" value="CheY-like_superfamily"/>
</dbReference>
<proteinExistence type="predicted"/>
<dbReference type="GO" id="GO:0000160">
    <property type="term" value="P:phosphorelay signal transduction system"/>
    <property type="evidence" value="ECO:0007669"/>
    <property type="project" value="InterPro"/>
</dbReference>
<accession>A0A1F7SN21</accession>
<dbReference type="InterPro" id="IPR050595">
    <property type="entry name" value="Bact_response_regulator"/>
</dbReference>
<dbReference type="PANTHER" id="PTHR44591:SF3">
    <property type="entry name" value="RESPONSE REGULATORY DOMAIN-CONTAINING PROTEIN"/>
    <property type="match status" value="1"/>
</dbReference>
<keyword evidence="3" id="KW-0812">Transmembrane</keyword>
<evidence type="ECO:0000256" key="1">
    <source>
        <dbReference type="ARBA" id="ARBA00022553"/>
    </source>
</evidence>
<keyword evidence="3" id="KW-1133">Transmembrane helix</keyword>
<evidence type="ECO:0000259" key="4">
    <source>
        <dbReference type="PROSITE" id="PS50110"/>
    </source>
</evidence>
<dbReference type="SMART" id="SM00448">
    <property type="entry name" value="REC"/>
    <property type="match status" value="1"/>
</dbReference>
<dbReference type="Pfam" id="PF00072">
    <property type="entry name" value="Response_reg"/>
    <property type="match status" value="1"/>
</dbReference>
<dbReference type="PANTHER" id="PTHR44591">
    <property type="entry name" value="STRESS RESPONSE REGULATOR PROTEIN 1"/>
    <property type="match status" value="1"/>
</dbReference>
<organism evidence="5 6">
    <name type="scientific">Candidatus Schekmanbacteria bacterium RIFCSPLOWO2_12_FULL_38_15</name>
    <dbReference type="NCBI Taxonomy" id="1817883"/>
    <lineage>
        <taxon>Bacteria</taxon>
        <taxon>Candidatus Schekmaniibacteriota</taxon>
    </lineage>
</organism>
<name>A0A1F7SN21_9BACT</name>
<dbReference type="InterPro" id="IPR001789">
    <property type="entry name" value="Sig_transdc_resp-reg_receiver"/>
</dbReference>
<protein>
    <recommendedName>
        <fullName evidence="4">Response regulatory domain-containing protein</fullName>
    </recommendedName>
</protein>
<comment type="caution">
    <text evidence="5">The sequence shown here is derived from an EMBL/GenBank/DDBJ whole genome shotgun (WGS) entry which is preliminary data.</text>
</comment>
<dbReference type="Gene3D" id="3.40.50.2300">
    <property type="match status" value="1"/>
</dbReference>
<dbReference type="STRING" id="1817883.A3G31_02920"/>
<evidence type="ECO:0000313" key="5">
    <source>
        <dbReference type="EMBL" id="OGL55166.1"/>
    </source>
</evidence>
<keyword evidence="1 2" id="KW-0597">Phosphoprotein</keyword>
<sequence>MGKILFVDDDTSMQMAIFKLVSSLGHEIDVASDGIEGLSKFKKSNYDLVITDMRMPNLDGKDFVKRLKIIDKDAVIIVLTGYGSVPSAVELIKLGAYDFLEKPINFEELEMSLNRALEKRQMESQLSFFKGMLLTIIISIPLWLILGVILALFWK</sequence>
<feature type="domain" description="Response regulatory" evidence="4">
    <location>
        <begin position="3"/>
        <end position="117"/>
    </location>
</feature>
<evidence type="ECO:0000256" key="2">
    <source>
        <dbReference type="PROSITE-ProRule" id="PRU00169"/>
    </source>
</evidence>
<reference evidence="5 6" key="1">
    <citation type="journal article" date="2016" name="Nat. Commun.">
        <title>Thousands of microbial genomes shed light on interconnected biogeochemical processes in an aquifer system.</title>
        <authorList>
            <person name="Anantharaman K."/>
            <person name="Brown C.T."/>
            <person name="Hug L.A."/>
            <person name="Sharon I."/>
            <person name="Castelle C.J."/>
            <person name="Probst A.J."/>
            <person name="Thomas B.C."/>
            <person name="Singh A."/>
            <person name="Wilkins M.J."/>
            <person name="Karaoz U."/>
            <person name="Brodie E.L."/>
            <person name="Williams K.H."/>
            <person name="Hubbard S.S."/>
            <person name="Banfield J.F."/>
        </authorList>
    </citation>
    <scope>NUCLEOTIDE SEQUENCE [LARGE SCALE GENOMIC DNA]</scope>
</reference>
<dbReference type="AlphaFoldDB" id="A0A1F7SN21"/>